<proteinExistence type="predicted"/>
<keyword evidence="1" id="KW-1185">Reference proteome</keyword>
<sequence length="64" mass="7712">MIITYWSTFLYSPIHEMLTFKSSASQHSKEKWTLPYVAKQLISREIEIRKNKTKHREENTTLQI</sequence>
<accession>A0A915IVJ0</accession>
<reference evidence="2" key="1">
    <citation type="submission" date="2022-11" db="UniProtKB">
        <authorList>
            <consortium name="WormBaseParasite"/>
        </authorList>
    </citation>
    <scope>IDENTIFICATION</scope>
</reference>
<organism evidence="1 2">
    <name type="scientific">Romanomermis culicivorax</name>
    <name type="common">Nematode worm</name>
    <dbReference type="NCBI Taxonomy" id="13658"/>
    <lineage>
        <taxon>Eukaryota</taxon>
        <taxon>Metazoa</taxon>
        <taxon>Ecdysozoa</taxon>
        <taxon>Nematoda</taxon>
        <taxon>Enoplea</taxon>
        <taxon>Dorylaimia</taxon>
        <taxon>Mermithida</taxon>
        <taxon>Mermithoidea</taxon>
        <taxon>Mermithidae</taxon>
        <taxon>Romanomermis</taxon>
    </lineage>
</organism>
<name>A0A915IVJ0_ROMCU</name>
<dbReference type="Proteomes" id="UP000887565">
    <property type="component" value="Unplaced"/>
</dbReference>
<evidence type="ECO:0000313" key="2">
    <source>
        <dbReference type="WBParaSite" id="nRc.2.0.1.t18088-RA"/>
    </source>
</evidence>
<dbReference type="AlphaFoldDB" id="A0A915IVJ0"/>
<protein>
    <submittedName>
        <fullName evidence="2">Ovule protein</fullName>
    </submittedName>
</protein>
<evidence type="ECO:0000313" key="1">
    <source>
        <dbReference type="Proteomes" id="UP000887565"/>
    </source>
</evidence>
<dbReference type="WBParaSite" id="nRc.2.0.1.t18088-RA">
    <property type="protein sequence ID" value="nRc.2.0.1.t18088-RA"/>
    <property type="gene ID" value="nRc.2.0.1.g18088"/>
</dbReference>